<gene>
    <name evidence="6" type="ORF">CK510_07135</name>
</gene>
<dbReference type="OrthoDB" id="9804072at2"/>
<organism evidence="6 7">
    <name type="scientific">Brunnivagina elsteri CCALA 953</name>
    <dbReference type="NCBI Taxonomy" id="987040"/>
    <lineage>
        <taxon>Bacteria</taxon>
        <taxon>Bacillati</taxon>
        <taxon>Cyanobacteriota</taxon>
        <taxon>Cyanophyceae</taxon>
        <taxon>Nostocales</taxon>
        <taxon>Calotrichaceae</taxon>
        <taxon>Brunnivagina</taxon>
    </lineage>
</organism>
<dbReference type="InterPro" id="IPR001608">
    <property type="entry name" value="Ala_racemase_N"/>
</dbReference>
<comment type="caution">
    <text evidence="6">The sequence shown here is derived from an EMBL/GenBank/DDBJ whole genome shotgun (WGS) entry which is preliminary data.</text>
</comment>
<dbReference type="AlphaFoldDB" id="A0A2A2TM28"/>
<dbReference type="FunFam" id="3.20.20.10:FF:000018">
    <property type="entry name" value="Pyridoxal phosphate homeostasis protein"/>
    <property type="match status" value="1"/>
</dbReference>
<dbReference type="CDD" id="cd00635">
    <property type="entry name" value="PLPDE_III_YBL036c_like"/>
    <property type="match status" value="1"/>
</dbReference>
<evidence type="ECO:0000256" key="1">
    <source>
        <dbReference type="ARBA" id="ARBA00022898"/>
    </source>
</evidence>
<reference evidence="6 7" key="1">
    <citation type="submission" date="2017-08" db="EMBL/GenBank/DDBJ databases">
        <title>Draft genome sequence of filamentous cyanobacterium Calothrix elsteri CCALA 953.</title>
        <authorList>
            <person name="Gagunashvili A.N."/>
            <person name="Elster J."/>
            <person name="Andresson O.S."/>
        </authorList>
    </citation>
    <scope>NUCLEOTIDE SEQUENCE [LARGE SCALE GENOMIC DNA]</scope>
    <source>
        <strain evidence="6 7">CCALA 953</strain>
    </source>
</reference>
<feature type="modified residue" description="N6-(pyridoxal phosphate)lysine" evidence="2 3">
    <location>
        <position position="35"/>
    </location>
</feature>
<evidence type="ECO:0000256" key="3">
    <source>
        <dbReference type="PIRSR" id="PIRSR004848-1"/>
    </source>
</evidence>
<protein>
    <recommendedName>
        <fullName evidence="2">Pyridoxal phosphate homeostasis protein</fullName>
        <shortName evidence="2">PLP homeostasis protein</shortName>
    </recommendedName>
</protein>
<keyword evidence="7" id="KW-1185">Reference proteome</keyword>
<evidence type="ECO:0000313" key="6">
    <source>
        <dbReference type="EMBL" id="PAX59414.1"/>
    </source>
</evidence>
<dbReference type="Proteomes" id="UP000218238">
    <property type="component" value="Unassembled WGS sequence"/>
</dbReference>
<dbReference type="SUPFAM" id="SSF51419">
    <property type="entry name" value="PLP-binding barrel"/>
    <property type="match status" value="1"/>
</dbReference>
<dbReference type="Pfam" id="PF01168">
    <property type="entry name" value="Ala_racemase_N"/>
    <property type="match status" value="1"/>
</dbReference>
<dbReference type="GO" id="GO:0030170">
    <property type="term" value="F:pyridoxal phosphate binding"/>
    <property type="evidence" value="ECO:0007669"/>
    <property type="project" value="UniProtKB-UniRule"/>
</dbReference>
<sequence>MSNSTTHTLDESLYEHLKAIRSQLPVSVRLIAVTKTVPADIIRIAYAAGIRDFGENRIQEAATKQAQLHDLPDITWHLIGHLQSNKAKKALELFQWIHSVDNLKLAQRLNQLAGELNLKPNICLQVKILPDPNKSGWTIPQLSDDLPALNHCKNLQYQGLMTIAPFGLNESQTLDVFNGTRELAVEIKSQNWSNIQMQQLSMGMSGDYQLAIEAGATMVRLGTILFGERLRSRISDYQEPG</sequence>
<evidence type="ECO:0000259" key="5">
    <source>
        <dbReference type="Pfam" id="PF01168"/>
    </source>
</evidence>
<dbReference type="InterPro" id="IPR029066">
    <property type="entry name" value="PLP-binding_barrel"/>
</dbReference>
<feature type="domain" description="Alanine racemase N-terminal" evidence="5">
    <location>
        <begin position="12"/>
        <end position="228"/>
    </location>
</feature>
<keyword evidence="1 2" id="KW-0663">Pyridoxal phosphate</keyword>
<dbReference type="PANTHER" id="PTHR10146:SF14">
    <property type="entry name" value="PYRIDOXAL PHOSPHATE HOMEOSTASIS PROTEIN"/>
    <property type="match status" value="1"/>
</dbReference>
<dbReference type="RefSeq" id="WP_095721040.1">
    <property type="nucleotide sequence ID" value="NZ_NTFS01000052.1"/>
</dbReference>
<accession>A0A2A2TM28</accession>
<comment type="cofactor">
    <cofactor evidence="3">
        <name>pyridoxal 5'-phosphate</name>
        <dbReference type="ChEBI" id="CHEBI:597326"/>
    </cofactor>
</comment>
<comment type="function">
    <text evidence="2">Pyridoxal 5'-phosphate (PLP)-binding protein, which is involved in PLP homeostasis.</text>
</comment>
<proteinExistence type="inferred from homology"/>
<dbReference type="EMBL" id="NTFS01000052">
    <property type="protein sequence ID" value="PAX59414.1"/>
    <property type="molecule type" value="Genomic_DNA"/>
</dbReference>
<name>A0A2A2TM28_9CYAN</name>
<dbReference type="InterPro" id="IPR011078">
    <property type="entry name" value="PyrdxlP_homeostasis"/>
</dbReference>
<comment type="similarity">
    <text evidence="2 4">Belongs to the pyridoxal phosphate-binding protein YggS/PROSC family.</text>
</comment>
<evidence type="ECO:0000313" key="7">
    <source>
        <dbReference type="Proteomes" id="UP000218238"/>
    </source>
</evidence>
<dbReference type="HAMAP" id="MF_02087">
    <property type="entry name" value="PLP_homeostasis"/>
    <property type="match status" value="1"/>
</dbReference>
<dbReference type="PIRSF" id="PIRSF004848">
    <property type="entry name" value="YBL036c_PLPDEIII"/>
    <property type="match status" value="1"/>
</dbReference>
<dbReference type="NCBIfam" id="TIGR00044">
    <property type="entry name" value="YggS family pyridoxal phosphate-dependent enzyme"/>
    <property type="match status" value="1"/>
</dbReference>
<dbReference type="PANTHER" id="PTHR10146">
    <property type="entry name" value="PROLINE SYNTHETASE CO-TRANSCRIBED BACTERIAL HOMOLOG PROTEIN"/>
    <property type="match status" value="1"/>
</dbReference>
<dbReference type="Gene3D" id="3.20.20.10">
    <property type="entry name" value="Alanine racemase"/>
    <property type="match status" value="1"/>
</dbReference>
<evidence type="ECO:0000256" key="4">
    <source>
        <dbReference type="RuleBase" id="RU004514"/>
    </source>
</evidence>
<evidence type="ECO:0000256" key="2">
    <source>
        <dbReference type="HAMAP-Rule" id="MF_02087"/>
    </source>
</evidence>